<evidence type="ECO:0000313" key="3">
    <source>
        <dbReference type="Proteomes" id="UP000575068"/>
    </source>
</evidence>
<feature type="domain" description="Methyltransferase" evidence="1">
    <location>
        <begin position="182"/>
        <end position="297"/>
    </location>
</feature>
<dbReference type="Pfam" id="PF13847">
    <property type="entry name" value="Methyltransf_31"/>
    <property type="match status" value="1"/>
</dbReference>
<evidence type="ECO:0000313" key="2">
    <source>
        <dbReference type="EMBL" id="MBB4640211.1"/>
    </source>
</evidence>
<dbReference type="CDD" id="cd02440">
    <property type="entry name" value="AdoMet_MTases"/>
    <property type="match status" value="1"/>
</dbReference>
<dbReference type="SUPFAM" id="SSF46785">
    <property type="entry name" value="Winged helix' DNA-binding domain"/>
    <property type="match status" value="1"/>
</dbReference>
<dbReference type="InterPro" id="IPR036390">
    <property type="entry name" value="WH_DNA-bd_sf"/>
</dbReference>
<dbReference type="Gene3D" id="1.10.10.10">
    <property type="entry name" value="Winged helix-like DNA-binding domain superfamily/Winged helix DNA-binding domain"/>
    <property type="match status" value="1"/>
</dbReference>
<reference evidence="2 3" key="1">
    <citation type="submission" date="2020-08" db="EMBL/GenBank/DDBJ databases">
        <title>Genomic Encyclopedia of Type Strains, Phase IV (KMG-IV): sequencing the most valuable type-strain genomes for metagenomic binning, comparative biology and taxonomic classification.</title>
        <authorList>
            <person name="Goeker M."/>
        </authorList>
    </citation>
    <scope>NUCLEOTIDE SEQUENCE [LARGE SCALE GENOMIC DNA]</scope>
    <source>
        <strain evidence="2 3">DSM 7465</strain>
    </source>
</reference>
<dbReference type="Gene3D" id="3.40.50.150">
    <property type="entry name" value="Vaccinia Virus protein VP39"/>
    <property type="match status" value="1"/>
</dbReference>
<proteinExistence type="predicted"/>
<sequence>MMRRFSAMHKSHEQDEHAYKPHWETPVPTLPAMNSATIFNGFAGAYIVQALERLDVWSALQQAPQSLDDLAARRGTSKRELNALLRSAALLGYVNWDAQVAKLTDAGESLVKDIGFFIWGVGGYGPLLHAFSADLNGHSDRLGDMPRNGALIAKGAGQVGTGLMLPIEQEVISGIAFSKAADIGCGDGTRLIRLINSRENATGIGIDINQGACDLAVQRVREAGLEERLSIHCENIVDALSDRSFPQVDLVCCFLMMHDLFATSEDKSLVVRTLRTAFPDARHFLIADTVVQPWSEHKADLPIFSLQFELVHSLMDTPLYDLASYRRAFEGGGLRVVECRPFGAPSTWLFHLCPDD</sequence>
<dbReference type="InterPro" id="IPR036388">
    <property type="entry name" value="WH-like_DNA-bd_sf"/>
</dbReference>
<name>A0A840HR76_9SPHN</name>
<dbReference type="AlphaFoldDB" id="A0A840HR76"/>
<keyword evidence="3" id="KW-1185">Reference proteome</keyword>
<dbReference type="SUPFAM" id="SSF53335">
    <property type="entry name" value="S-adenosyl-L-methionine-dependent methyltransferases"/>
    <property type="match status" value="1"/>
</dbReference>
<accession>A0A840HR76</accession>
<dbReference type="InterPro" id="IPR025714">
    <property type="entry name" value="Methyltranfer_dom"/>
</dbReference>
<dbReference type="EMBL" id="JACHOV010000002">
    <property type="protein sequence ID" value="MBB4640211.1"/>
    <property type="molecule type" value="Genomic_DNA"/>
</dbReference>
<gene>
    <name evidence="2" type="ORF">HNQ99_000499</name>
</gene>
<organism evidence="2 3">
    <name type="scientific">Rhizorhapis suberifaciens</name>
    <name type="common">corky root of lettuce</name>
    <dbReference type="NCBI Taxonomy" id="13656"/>
    <lineage>
        <taxon>Bacteria</taxon>
        <taxon>Pseudomonadati</taxon>
        <taxon>Pseudomonadota</taxon>
        <taxon>Alphaproteobacteria</taxon>
        <taxon>Sphingomonadales</taxon>
        <taxon>Sphingomonadaceae</taxon>
        <taxon>Rhizorhapis</taxon>
    </lineage>
</organism>
<dbReference type="Proteomes" id="UP000575068">
    <property type="component" value="Unassembled WGS sequence"/>
</dbReference>
<comment type="caution">
    <text evidence="2">The sequence shown here is derived from an EMBL/GenBank/DDBJ whole genome shotgun (WGS) entry which is preliminary data.</text>
</comment>
<protein>
    <recommendedName>
        <fullName evidence="1">Methyltransferase domain-containing protein</fullName>
    </recommendedName>
</protein>
<dbReference type="InterPro" id="IPR029063">
    <property type="entry name" value="SAM-dependent_MTases_sf"/>
</dbReference>
<evidence type="ECO:0000259" key="1">
    <source>
        <dbReference type="Pfam" id="PF13847"/>
    </source>
</evidence>